<dbReference type="PANTHER" id="PTHR43612:SF3">
    <property type="entry name" value="TRIFUNCTIONAL ENZYME SUBUNIT ALPHA, MITOCHONDRIAL"/>
    <property type="match status" value="1"/>
</dbReference>
<dbReference type="SUPFAM" id="SSF51735">
    <property type="entry name" value="NAD(P)-binding Rossmann-fold domains"/>
    <property type="match status" value="1"/>
</dbReference>
<keyword evidence="5" id="KW-0276">Fatty acid metabolism</keyword>
<proteinExistence type="inferred from homology"/>
<name>A0ABW4JTJ6_9HYPH</name>
<dbReference type="Proteomes" id="UP001597327">
    <property type="component" value="Unassembled WGS sequence"/>
</dbReference>
<feature type="domain" description="3-hydroxyacyl-CoA dehydrogenase NAD binding" evidence="15">
    <location>
        <begin position="329"/>
        <end position="507"/>
    </location>
</feature>
<gene>
    <name evidence="16" type="ORF">ACFSC7_06285</name>
</gene>
<keyword evidence="9" id="KW-0443">Lipid metabolism</keyword>
<dbReference type="Pfam" id="PF00378">
    <property type="entry name" value="ECH_1"/>
    <property type="match status" value="1"/>
</dbReference>
<evidence type="ECO:0000256" key="11">
    <source>
        <dbReference type="ARBA" id="ARBA00023268"/>
    </source>
</evidence>
<protein>
    <recommendedName>
        <fullName evidence="4">enoyl-CoA hydratase</fullName>
        <ecNumber evidence="4">4.2.1.17</ecNumber>
    </recommendedName>
</protein>
<evidence type="ECO:0000256" key="12">
    <source>
        <dbReference type="ARBA" id="ARBA00049556"/>
    </source>
</evidence>
<comment type="pathway">
    <text evidence="1">Lipid metabolism; fatty acid beta-oxidation.</text>
</comment>
<dbReference type="InterPro" id="IPR018376">
    <property type="entry name" value="Enoyl-CoA_hyd/isom_CS"/>
</dbReference>
<evidence type="ECO:0000256" key="4">
    <source>
        <dbReference type="ARBA" id="ARBA00012076"/>
    </source>
</evidence>
<dbReference type="InterPro" id="IPR001753">
    <property type="entry name" value="Enoyl-CoA_hydra/iso"/>
</dbReference>
<evidence type="ECO:0000256" key="10">
    <source>
        <dbReference type="ARBA" id="ARBA00023239"/>
    </source>
</evidence>
<dbReference type="Gene3D" id="3.90.226.10">
    <property type="entry name" value="2-enoyl-CoA Hydratase, Chain A, domain 1"/>
    <property type="match status" value="1"/>
</dbReference>
<evidence type="ECO:0000256" key="3">
    <source>
        <dbReference type="ARBA" id="ARBA00008750"/>
    </source>
</evidence>
<dbReference type="InterPro" id="IPR029045">
    <property type="entry name" value="ClpP/crotonase-like_dom_sf"/>
</dbReference>
<dbReference type="EC" id="4.2.1.17" evidence="4"/>
<organism evidence="16 17">
    <name type="scientific">Roseibium aestuarii</name>
    <dbReference type="NCBI Taxonomy" id="2600299"/>
    <lineage>
        <taxon>Bacteria</taxon>
        <taxon>Pseudomonadati</taxon>
        <taxon>Pseudomonadota</taxon>
        <taxon>Alphaproteobacteria</taxon>
        <taxon>Hyphomicrobiales</taxon>
        <taxon>Stappiaceae</taxon>
        <taxon>Roseibium</taxon>
    </lineage>
</organism>
<dbReference type="InterPro" id="IPR008927">
    <property type="entry name" value="6-PGluconate_DH-like_C_sf"/>
</dbReference>
<comment type="similarity">
    <text evidence="13">Belongs to the enoyl-CoA hydratase/isomerase family.</text>
</comment>
<evidence type="ECO:0000259" key="15">
    <source>
        <dbReference type="Pfam" id="PF02737"/>
    </source>
</evidence>
<evidence type="ECO:0000313" key="16">
    <source>
        <dbReference type="EMBL" id="MFD1695117.1"/>
    </source>
</evidence>
<keyword evidence="6" id="KW-0442">Lipid degradation</keyword>
<evidence type="ECO:0000256" key="13">
    <source>
        <dbReference type="RuleBase" id="RU003707"/>
    </source>
</evidence>
<evidence type="ECO:0000259" key="14">
    <source>
        <dbReference type="Pfam" id="PF00725"/>
    </source>
</evidence>
<dbReference type="InterPro" id="IPR006176">
    <property type="entry name" value="3-OHacyl-CoA_DH_NAD-bd"/>
</dbReference>
<evidence type="ECO:0000256" key="8">
    <source>
        <dbReference type="ARBA" id="ARBA00023027"/>
    </source>
</evidence>
<evidence type="ECO:0000256" key="1">
    <source>
        <dbReference type="ARBA" id="ARBA00005005"/>
    </source>
</evidence>
<dbReference type="Pfam" id="PF00725">
    <property type="entry name" value="3HCDH"/>
    <property type="match status" value="1"/>
</dbReference>
<evidence type="ECO:0000313" key="17">
    <source>
        <dbReference type="Proteomes" id="UP001597327"/>
    </source>
</evidence>
<comment type="similarity">
    <text evidence="2">In the central section; belongs to the 3-hydroxyacyl-CoA dehydrogenase family.</text>
</comment>
<evidence type="ECO:0000256" key="9">
    <source>
        <dbReference type="ARBA" id="ARBA00023098"/>
    </source>
</evidence>
<dbReference type="SUPFAM" id="SSF52096">
    <property type="entry name" value="ClpP/crotonase"/>
    <property type="match status" value="1"/>
</dbReference>
<accession>A0ABW4JTJ6</accession>
<keyword evidence="10" id="KW-0456">Lyase</keyword>
<comment type="similarity">
    <text evidence="3">In the N-terminal section; belongs to the enoyl-CoA hydratase/isomerase family.</text>
</comment>
<comment type="catalytic activity">
    <reaction evidence="12">
        <text>a (3S)-3-hydroxyacyl-CoA + NAD(+) = a 3-oxoacyl-CoA + NADH + H(+)</text>
        <dbReference type="Rhea" id="RHEA:22432"/>
        <dbReference type="ChEBI" id="CHEBI:15378"/>
        <dbReference type="ChEBI" id="CHEBI:57318"/>
        <dbReference type="ChEBI" id="CHEBI:57540"/>
        <dbReference type="ChEBI" id="CHEBI:57945"/>
        <dbReference type="ChEBI" id="CHEBI:90726"/>
        <dbReference type="EC" id="1.1.1.35"/>
    </reaction>
</comment>
<dbReference type="Gene3D" id="3.40.50.720">
    <property type="entry name" value="NAD(P)-binding Rossmann-like Domain"/>
    <property type="match status" value="1"/>
</dbReference>
<keyword evidence="11" id="KW-0511">Multifunctional enzyme</keyword>
<dbReference type="InterPro" id="IPR050136">
    <property type="entry name" value="FA_oxidation_alpha_subunit"/>
</dbReference>
<dbReference type="InterPro" id="IPR036291">
    <property type="entry name" value="NAD(P)-bd_dom_sf"/>
</dbReference>
<keyword evidence="8" id="KW-0520">NAD</keyword>
<reference evidence="17" key="1">
    <citation type="journal article" date="2019" name="Int. J. Syst. Evol. Microbiol.">
        <title>The Global Catalogue of Microorganisms (GCM) 10K type strain sequencing project: providing services to taxonomists for standard genome sequencing and annotation.</title>
        <authorList>
            <consortium name="The Broad Institute Genomics Platform"/>
            <consortium name="The Broad Institute Genome Sequencing Center for Infectious Disease"/>
            <person name="Wu L."/>
            <person name="Ma J."/>
        </authorList>
    </citation>
    <scope>NUCLEOTIDE SEQUENCE [LARGE SCALE GENOMIC DNA]</scope>
    <source>
        <strain evidence="17">JCM 3369</strain>
    </source>
</reference>
<dbReference type="PANTHER" id="PTHR43612">
    <property type="entry name" value="TRIFUNCTIONAL ENZYME SUBUNIT ALPHA"/>
    <property type="match status" value="1"/>
</dbReference>
<dbReference type="Gene3D" id="1.10.1040.50">
    <property type="match status" value="1"/>
</dbReference>
<evidence type="ECO:0000256" key="5">
    <source>
        <dbReference type="ARBA" id="ARBA00022832"/>
    </source>
</evidence>
<dbReference type="EMBL" id="JBHUFA010000001">
    <property type="protein sequence ID" value="MFD1695117.1"/>
    <property type="molecule type" value="Genomic_DNA"/>
</dbReference>
<evidence type="ECO:0000256" key="6">
    <source>
        <dbReference type="ARBA" id="ARBA00022963"/>
    </source>
</evidence>
<evidence type="ECO:0000256" key="7">
    <source>
        <dbReference type="ARBA" id="ARBA00023002"/>
    </source>
</evidence>
<dbReference type="RefSeq" id="WP_149891108.1">
    <property type="nucleotide sequence ID" value="NZ_JBHUFA010000001.1"/>
</dbReference>
<evidence type="ECO:0000256" key="2">
    <source>
        <dbReference type="ARBA" id="ARBA00007005"/>
    </source>
</evidence>
<dbReference type="SUPFAM" id="SSF48179">
    <property type="entry name" value="6-phosphogluconate dehydrogenase C-terminal domain-like"/>
    <property type="match status" value="2"/>
</dbReference>
<feature type="domain" description="3-hydroxyacyl-CoA dehydrogenase C-terminal" evidence="14">
    <location>
        <begin position="510"/>
        <end position="607"/>
    </location>
</feature>
<dbReference type="CDD" id="cd06558">
    <property type="entry name" value="crotonase-like"/>
    <property type="match status" value="1"/>
</dbReference>
<dbReference type="InterPro" id="IPR006108">
    <property type="entry name" value="3HC_DH_C"/>
</dbReference>
<dbReference type="PROSITE" id="PS00166">
    <property type="entry name" value="ENOYL_COA_HYDRATASE"/>
    <property type="match status" value="1"/>
</dbReference>
<keyword evidence="7" id="KW-0560">Oxidoreductase</keyword>
<keyword evidence="17" id="KW-1185">Reference proteome</keyword>
<dbReference type="Pfam" id="PF02737">
    <property type="entry name" value="3HCDH_N"/>
    <property type="match status" value="1"/>
</dbReference>
<comment type="caution">
    <text evidence="16">The sequence shown here is derived from an EMBL/GenBank/DDBJ whole genome shotgun (WGS) entry which is preliminary data.</text>
</comment>
<sequence>MTYKNFQIETDADGIATITWDMPGKSMNVIDLSVMEDLDKIVDQVVADDAIKGAVITSGKSAFSGGADLTMLEGLLKDFQKSRSSDPEAAAKALFDGSRKLSLIYRKLETCGKPFVATLTGACMGGGTELALACHYRLASNDGSLKIALPETKVGLFPGAGGTQRVMRMCDGQEGMQFLLQGRTLDAAKAVKMRLVDDVAAPKKLVETAKKLLKSGAVDAVKPWDKKGFKLPNGNVYSPAGFQFWPAANAIYRRETYDNYPGPRYMLHAVVEGLQLPMDLALQVESRYFAKVLQSPEAGNMIRSLFVSMQELNKLARRPADQRPNKIKKIGVLGAGFMGAGIAYVSAKAGIQVVLIDREQAAADKGKAHSADLLDKAIKRGKSTEEDKAKLLEKITATTDYAELGDCDLVIEAVFEDREIKRQVTEQAEAVMKPRAIYASNTSTLPITSLAQASSRPKNFVGIHFFSPVDKMMLVEVIVGKKTSDRALAMALDYIKAIKKTPIVVNDSRGFYTSRVVMTYIREGLMMLADGVPAAMVENAGKMAGMPVGPLSLGDEVALDLAWKIVSATRKDLGVKYVEGPLDNILEKMVVKQERFGRKNGKGFYDYKGKDKSLWPGIPDVVGQPKSADSFQIEELKQRLLVMQALETARIFEENCLTDVREADVGSILGFGFAPYTGGTLSYIDTMGTTAFVELCKKFTKKWGPRFKPNKLLREMAKTNESFYGKFPPKASAAVQDADSEAA</sequence>